<keyword evidence="7" id="KW-0653">Protein transport</keyword>
<organism evidence="13 14">
    <name type="scientific">Dentiscutata erythropus</name>
    <dbReference type="NCBI Taxonomy" id="1348616"/>
    <lineage>
        <taxon>Eukaryota</taxon>
        <taxon>Fungi</taxon>
        <taxon>Fungi incertae sedis</taxon>
        <taxon>Mucoromycota</taxon>
        <taxon>Glomeromycotina</taxon>
        <taxon>Glomeromycetes</taxon>
        <taxon>Diversisporales</taxon>
        <taxon>Gigasporaceae</taxon>
        <taxon>Dentiscutata</taxon>
    </lineage>
</organism>
<dbReference type="GO" id="GO:0043657">
    <property type="term" value="C:host cell"/>
    <property type="evidence" value="ECO:0007669"/>
    <property type="project" value="UniProtKB-SubCell"/>
</dbReference>
<comment type="caution">
    <text evidence="13">The sequence shown here is derived from an EMBL/GenBank/DDBJ whole genome shotgun (WGS) entry which is preliminary data.</text>
</comment>
<comment type="subcellular location">
    <subcellularLocation>
        <location evidence="1">Host cell</location>
    </subcellularLocation>
    <subcellularLocation>
        <location evidence="2">Nucleus</location>
        <location evidence="2">Nuclear pore complex</location>
    </subcellularLocation>
    <subcellularLocation>
        <location evidence="3">Secreted</location>
    </subcellularLocation>
</comment>
<dbReference type="GO" id="GO:0051028">
    <property type="term" value="P:mRNA transport"/>
    <property type="evidence" value="ECO:0007669"/>
    <property type="project" value="UniProtKB-KW"/>
</dbReference>
<accession>A0A9N9IQG2</accession>
<evidence type="ECO:0000256" key="9">
    <source>
        <dbReference type="ARBA" id="ARBA00023132"/>
    </source>
</evidence>
<evidence type="ECO:0000259" key="12">
    <source>
        <dbReference type="Pfam" id="PF20147"/>
    </source>
</evidence>
<evidence type="ECO:0000256" key="7">
    <source>
        <dbReference type="ARBA" id="ARBA00022927"/>
    </source>
</evidence>
<dbReference type="GO" id="GO:0005576">
    <property type="term" value="C:extracellular region"/>
    <property type="evidence" value="ECO:0007669"/>
    <property type="project" value="UniProtKB-SubCell"/>
</dbReference>
<keyword evidence="6" id="KW-0509">mRNA transport</keyword>
<evidence type="ECO:0000313" key="13">
    <source>
        <dbReference type="EMBL" id="CAG8744293.1"/>
    </source>
</evidence>
<dbReference type="SUPFAM" id="SSF52540">
    <property type="entry name" value="P-loop containing nucleoside triphosphate hydrolases"/>
    <property type="match status" value="1"/>
</dbReference>
<dbReference type="GO" id="GO:0008139">
    <property type="term" value="F:nuclear localization sequence binding"/>
    <property type="evidence" value="ECO:0007669"/>
    <property type="project" value="InterPro"/>
</dbReference>
<evidence type="ECO:0000256" key="5">
    <source>
        <dbReference type="ARBA" id="ARBA00022525"/>
    </source>
</evidence>
<evidence type="ECO:0000256" key="4">
    <source>
        <dbReference type="ARBA" id="ARBA00022448"/>
    </source>
</evidence>
<evidence type="ECO:0000256" key="11">
    <source>
        <dbReference type="SAM" id="MobiDB-lite"/>
    </source>
</evidence>
<dbReference type="Gene3D" id="6.10.140.1350">
    <property type="match status" value="1"/>
</dbReference>
<dbReference type="InterPro" id="IPR027417">
    <property type="entry name" value="P-loop_NTPase"/>
</dbReference>
<dbReference type="Proteomes" id="UP000789405">
    <property type="component" value="Unassembled WGS sequence"/>
</dbReference>
<evidence type="ECO:0000256" key="6">
    <source>
        <dbReference type="ARBA" id="ARBA00022816"/>
    </source>
</evidence>
<sequence length="903" mass="102054">FGLGNTTNASGSLFPGFGTSQPSGGGFGLGNTTNASGSLFPGFGTSQPTATTIQGFSFGGLGAGTSLLQAGNTSTGTTTLKTPFNWTATTGTPATTQPSFPSFGSINTQVPTTAVGLGTNAGQIDIRNITKATRFSDLPPESQKFLANLDNHIQQQKRQMSTIGSMILPSVKQQIQDVFNESRILFQKLAQLTNDLQSDHRLVNDLLSEIDVQIGLVDNARRFYDAASQGLSNAIMQIGDNVFSKFYYDLIVSFENRLQQYDSYIEELERHFAWLYQNAEGRGNEQDLIALTETMRNQHGSFMAITGKVALLHEGVEKLRQKYLNYRRNALQDNVNPFDRQDSRLKNAAPGLSLTETMSPRELAQTISRDPIEKSFPTDINKHMTVGHLKYLIKKNKEPHYNNISADEFELWKVDIPQSKKNQEMIIPVGTNIKEKFDGKKETEDSDENRSKKKEYPSESKEGRDSLFVISDERLDIIIEFVKKNRVGLLRSPPSSGKTTLGQTLRDYFIERNHIGVYISLASVSGRGQVGENFFEEFWKKEIGYTWTEISDSTKTIYVFIDEIQTIYCNRAQYFWGKLKALMSSECNKDIHIFLLGMYDPTLANEATLVKFNDNDTLSLKTLLLTKKEFKLLVEKYVQTHVLGSSSMFNIPEAIADAIFCLTNGHPGLCRFILDSLHTRYKNGASTVDMLRYLASSNLTYSVATGSRAFYWIDNWNPTSDEIGFIRNKLLINRDESLFAMDSGQIQFTAPIMRIVLCHRLFTSSGLKLYTTNFDEFLTRSIERMRPSKLSNSLGRGWSDSRLFERSWQMEWYHSATSVVPMNTSISADVGSVNMPNDLKKDGEYTGIPLKKWAIIDFRHHKKQVRELKSNFWYVLYTDNYKQVTIKRQEHEDVSLDLQGDNM</sequence>
<dbReference type="PANTHER" id="PTHR13437:SF2">
    <property type="entry name" value="NUCLEOPORIN P58_P45"/>
    <property type="match status" value="1"/>
</dbReference>
<evidence type="ECO:0000256" key="8">
    <source>
        <dbReference type="ARBA" id="ARBA00023010"/>
    </source>
</evidence>
<evidence type="ECO:0000256" key="1">
    <source>
        <dbReference type="ARBA" id="ARBA00004340"/>
    </source>
</evidence>
<dbReference type="GO" id="GO:0017056">
    <property type="term" value="F:structural constituent of nuclear pore"/>
    <property type="evidence" value="ECO:0007669"/>
    <property type="project" value="InterPro"/>
</dbReference>
<reference evidence="13" key="1">
    <citation type="submission" date="2021-06" db="EMBL/GenBank/DDBJ databases">
        <authorList>
            <person name="Kallberg Y."/>
            <person name="Tangrot J."/>
            <person name="Rosling A."/>
        </authorList>
    </citation>
    <scope>NUCLEOTIDE SEQUENCE</scope>
    <source>
        <strain evidence="13">MA453B</strain>
    </source>
</reference>
<keyword evidence="4" id="KW-0813">Transport</keyword>
<dbReference type="AlphaFoldDB" id="A0A9N9IQG2"/>
<feature type="compositionally biased region" description="Basic and acidic residues" evidence="11">
    <location>
        <begin position="433"/>
        <end position="458"/>
    </location>
</feature>
<keyword evidence="9" id="KW-0906">Nuclear pore complex</keyword>
<dbReference type="InterPro" id="IPR045379">
    <property type="entry name" value="Crinkler_N"/>
</dbReference>
<dbReference type="InterPro" id="IPR024882">
    <property type="entry name" value="NUP58/p45/49"/>
</dbReference>
<feature type="domain" description="Crinkler effector protein N-terminal" evidence="12">
    <location>
        <begin position="370"/>
        <end position="461"/>
    </location>
</feature>
<evidence type="ECO:0000256" key="10">
    <source>
        <dbReference type="ARBA" id="ARBA00023242"/>
    </source>
</evidence>
<dbReference type="Pfam" id="PF15967">
    <property type="entry name" value="Nucleoporin_FG2"/>
    <property type="match status" value="1"/>
</dbReference>
<dbReference type="GO" id="GO:0015031">
    <property type="term" value="P:protein transport"/>
    <property type="evidence" value="ECO:0007669"/>
    <property type="project" value="UniProtKB-KW"/>
</dbReference>
<protein>
    <submittedName>
        <fullName evidence="13">25078_t:CDS:1</fullName>
    </submittedName>
</protein>
<gene>
    <name evidence="13" type="ORF">DERYTH_LOCUS16290</name>
</gene>
<keyword evidence="14" id="KW-1185">Reference proteome</keyword>
<feature type="non-terminal residue" evidence="13">
    <location>
        <position position="903"/>
    </location>
</feature>
<dbReference type="PANTHER" id="PTHR13437">
    <property type="entry name" value="NUCLEOPORIN P58/P45 NUCLEOPORIN-LIKE PROTEIN 1"/>
    <property type="match status" value="1"/>
</dbReference>
<keyword evidence="5" id="KW-0964">Secreted</keyword>
<feature type="region of interest" description="Disordered" evidence="11">
    <location>
        <begin position="431"/>
        <end position="458"/>
    </location>
</feature>
<keyword evidence="8" id="KW-0811">Translocation</keyword>
<proteinExistence type="predicted"/>
<dbReference type="EMBL" id="CAJVPY010014039">
    <property type="protein sequence ID" value="CAG8744293.1"/>
    <property type="molecule type" value="Genomic_DNA"/>
</dbReference>
<evidence type="ECO:0000256" key="2">
    <source>
        <dbReference type="ARBA" id="ARBA00004567"/>
    </source>
</evidence>
<dbReference type="Pfam" id="PF20147">
    <property type="entry name" value="Crinkler"/>
    <property type="match status" value="1"/>
</dbReference>
<evidence type="ECO:0000313" key="14">
    <source>
        <dbReference type="Proteomes" id="UP000789405"/>
    </source>
</evidence>
<dbReference type="GO" id="GO:0005643">
    <property type="term" value="C:nuclear pore"/>
    <property type="evidence" value="ECO:0007669"/>
    <property type="project" value="UniProtKB-SubCell"/>
</dbReference>
<keyword evidence="10" id="KW-0539">Nucleus</keyword>
<name>A0A9N9IQG2_9GLOM</name>
<evidence type="ECO:0000256" key="3">
    <source>
        <dbReference type="ARBA" id="ARBA00004613"/>
    </source>
</evidence>
<dbReference type="OrthoDB" id="158739at2759"/>